<dbReference type="Proteomes" id="UP000653305">
    <property type="component" value="Unassembled WGS sequence"/>
</dbReference>
<dbReference type="AlphaFoldDB" id="A0A830B401"/>
<proteinExistence type="predicted"/>
<keyword evidence="1" id="KW-0732">Signal</keyword>
<accession>A0A830B401</accession>
<gene>
    <name evidence="2" type="ORF">PHJA_000036000</name>
</gene>
<organism evidence="2 3">
    <name type="scientific">Phtheirospermum japonicum</name>
    <dbReference type="NCBI Taxonomy" id="374723"/>
    <lineage>
        <taxon>Eukaryota</taxon>
        <taxon>Viridiplantae</taxon>
        <taxon>Streptophyta</taxon>
        <taxon>Embryophyta</taxon>
        <taxon>Tracheophyta</taxon>
        <taxon>Spermatophyta</taxon>
        <taxon>Magnoliopsida</taxon>
        <taxon>eudicotyledons</taxon>
        <taxon>Gunneridae</taxon>
        <taxon>Pentapetalae</taxon>
        <taxon>asterids</taxon>
        <taxon>lamiids</taxon>
        <taxon>Lamiales</taxon>
        <taxon>Orobanchaceae</taxon>
        <taxon>Orobanchaceae incertae sedis</taxon>
        <taxon>Phtheirospermum</taxon>
    </lineage>
</organism>
<protein>
    <submittedName>
        <fullName evidence="2">Peamaclein</fullName>
    </submittedName>
</protein>
<dbReference type="EMBL" id="BMAC01000002">
    <property type="protein sequence ID" value="GFP78925.1"/>
    <property type="molecule type" value="Genomic_DNA"/>
</dbReference>
<feature type="signal peptide" evidence="1">
    <location>
        <begin position="1"/>
        <end position="17"/>
    </location>
</feature>
<comment type="caution">
    <text evidence="2">The sequence shown here is derived from an EMBL/GenBank/DDBJ whole genome shotgun (WGS) entry which is preliminary data.</text>
</comment>
<evidence type="ECO:0000313" key="3">
    <source>
        <dbReference type="Proteomes" id="UP000653305"/>
    </source>
</evidence>
<sequence>MKLIFFILLLIVSLLSSSSFLAEAVAVTPAPAPAPSVQTQELKSGACITATYAAANATVFLQGLTVTSRNVHVTEICSTPRANPSALEKTTHHLN</sequence>
<evidence type="ECO:0000256" key="1">
    <source>
        <dbReference type="SAM" id="SignalP"/>
    </source>
</evidence>
<keyword evidence="3" id="KW-1185">Reference proteome</keyword>
<reference evidence="2" key="1">
    <citation type="submission" date="2020-07" db="EMBL/GenBank/DDBJ databases">
        <title>Ethylene signaling mediates host invasion by parasitic plants.</title>
        <authorList>
            <person name="Yoshida S."/>
        </authorList>
    </citation>
    <scope>NUCLEOTIDE SEQUENCE</scope>
    <source>
        <strain evidence="2">Okayama</strain>
    </source>
</reference>
<feature type="chain" id="PRO_5032394813" evidence="1">
    <location>
        <begin position="18"/>
        <end position="95"/>
    </location>
</feature>
<name>A0A830B401_9LAMI</name>
<evidence type="ECO:0000313" key="2">
    <source>
        <dbReference type="EMBL" id="GFP78925.1"/>
    </source>
</evidence>